<keyword evidence="2" id="KW-1133">Transmembrane helix</keyword>
<feature type="compositionally biased region" description="Basic and acidic residues" evidence="1">
    <location>
        <begin position="662"/>
        <end position="672"/>
    </location>
</feature>
<protein>
    <recommendedName>
        <fullName evidence="6">MFS transporter</fullName>
    </recommendedName>
</protein>
<keyword evidence="5" id="KW-1185">Reference proteome</keyword>
<feature type="transmembrane region" description="Helical" evidence="2">
    <location>
        <begin position="59"/>
        <end position="85"/>
    </location>
</feature>
<sequence>MLLLTLVFVVVNAQVTYAADGGADLMSPLTIDSSEGVRIDGYELSAQGGSIFSLKSNSYAWIMSGLFTLTRVMTGLACWAIQFALRFPLIDMLAEPAQKLSETYNDIAVDTLGLKGLLLGWAFVFGLILFVRGKAARGLGEIALTLLIAAFAASAFVRPDYLLGANGPLAQTQQAAAETAQATVDAYDWGGKIASGDAGPCGAGLSGPALEKCNKIQKDRPYSAAEVARPIQDSLTNVLVVKGYMLVQYGRILDPAKKSDLQAYALHLKWVSGGYKHASKEKSDGDPCSMIRGPAKKYCQQGSSGKNPKDTLPKLTLGGSLLDTATPVLSTEDAQFELFLADLTKAGPVGKACAAYAKNPSGWRTAGSLLLFISALLICAIPLSAAFVLLGMQGADAAAAAAGGVALIWAMLPGPSRQAVWKWLGLMGVSVAGMFVICMFVPSYCIGLDTVLTNGPDMPAERLLALNGLGLAGLFFHRRLLRGLSTAGQRLAMRMRYVKVGGTHLPGDSSEIGAALAMHSTGGLGAFGGLGLRGAGGGRGLLGTRQQLMHSLSAMADGTGMPFDPHRLVSGATAEASRGLAPLTLAATGARLGARGSWAMLVGHRPGDRSLERMRKPTAEGDPPGSGPDDGPPGAGAGGRGRHRFGPADRHRGQDGLITDPHTGEVLHDQSSDRTLLSTRAHNRLVRLRGYRILHRGGRITYGATWGLPTTTRRARSAASRHSHDARQQLRVWRNTLAEDGRAWKRSRPTAPPRGAGPGPGGSGPAGPGSPGPQPGGTGGGPPPPSTRVLRTPPRPTAPPRPSSPPPGDDTDLGPAGPMGHPPGADSEPYGSQPSRSPDTGAQARRRVIDRMGGASEQERRRAREELRHRYDDDPDSGGDQT</sequence>
<name>A0A7W8EZE4_STRST</name>
<feature type="transmembrane region" description="Helical" evidence="2">
    <location>
        <begin position="138"/>
        <end position="157"/>
    </location>
</feature>
<keyword evidence="2" id="KW-0472">Membrane</keyword>
<gene>
    <name evidence="4" type="ORF">FHS40_008476</name>
</gene>
<feature type="region of interest" description="Disordered" evidence="1">
    <location>
        <begin position="738"/>
        <end position="882"/>
    </location>
</feature>
<organism evidence="4 5">
    <name type="scientific">Streptomyces spectabilis</name>
    <dbReference type="NCBI Taxonomy" id="68270"/>
    <lineage>
        <taxon>Bacteria</taxon>
        <taxon>Bacillati</taxon>
        <taxon>Actinomycetota</taxon>
        <taxon>Actinomycetes</taxon>
        <taxon>Kitasatosporales</taxon>
        <taxon>Streptomycetaceae</taxon>
        <taxon>Streptomyces</taxon>
    </lineage>
</organism>
<feature type="transmembrane region" description="Helical" evidence="2">
    <location>
        <begin position="369"/>
        <end position="389"/>
    </location>
</feature>
<evidence type="ECO:0000313" key="5">
    <source>
        <dbReference type="Proteomes" id="UP000549009"/>
    </source>
</evidence>
<feature type="transmembrane region" description="Helical" evidence="2">
    <location>
        <begin position="424"/>
        <end position="444"/>
    </location>
</feature>
<feature type="compositionally biased region" description="Low complexity" evidence="1">
    <location>
        <begin position="813"/>
        <end position="825"/>
    </location>
</feature>
<feature type="compositionally biased region" description="Gly residues" evidence="1">
    <location>
        <begin position="756"/>
        <end position="767"/>
    </location>
</feature>
<feature type="compositionally biased region" description="Acidic residues" evidence="1">
    <location>
        <begin position="873"/>
        <end position="882"/>
    </location>
</feature>
<evidence type="ECO:0000256" key="3">
    <source>
        <dbReference type="SAM" id="SignalP"/>
    </source>
</evidence>
<feature type="transmembrane region" description="Helical" evidence="2">
    <location>
        <begin position="395"/>
        <end position="412"/>
    </location>
</feature>
<feature type="compositionally biased region" description="Polar residues" evidence="1">
    <location>
        <begin position="830"/>
        <end position="840"/>
    </location>
</feature>
<keyword evidence="3" id="KW-0732">Signal</keyword>
<proteinExistence type="predicted"/>
<accession>A0A7W8EZE4</accession>
<feature type="region of interest" description="Disordered" evidence="1">
    <location>
        <begin position="603"/>
        <end position="673"/>
    </location>
</feature>
<feature type="signal peptide" evidence="3">
    <location>
        <begin position="1"/>
        <end position="18"/>
    </location>
</feature>
<evidence type="ECO:0000256" key="1">
    <source>
        <dbReference type="SAM" id="MobiDB-lite"/>
    </source>
</evidence>
<feature type="transmembrane region" description="Helical" evidence="2">
    <location>
        <begin position="112"/>
        <end position="132"/>
    </location>
</feature>
<feature type="chain" id="PRO_5030669524" description="MFS transporter" evidence="3">
    <location>
        <begin position="19"/>
        <end position="882"/>
    </location>
</feature>
<reference evidence="4 5" key="1">
    <citation type="submission" date="2020-08" db="EMBL/GenBank/DDBJ databases">
        <title>Genomic Encyclopedia of Type Strains, Phase III (KMG-III): the genomes of soil and plant-associated and newly described type strains.</title>
        <authorList>
            <person name="Whitman W."/>
        </authorList>
    </citation>
    <scope>NUCLEOTIDE SEQUENCE [LARGE SCALE GENOMIC DNA]</scope>
    <source>
        <strain evidence="4 5">CECT 3146</strain>
    </source>
</reference>
<keyword evidence="2" id="KW-0812">Transmembrane</keyword>
<evidence type="ECO:0000256" key="2">
    <source>
        <dbReference type="SAM" id="Phobius"/>
    </source>
</evidence>
<evidence type="ECO:0008006" key="6">
    <source>
        <dbReference type="Google" id="ProtNLM"/>
    </source>
</evidence>
<dbReference type="AlphaFoldDB" id="A0A7W8EZE4"/>
<evidence type="ECO:0000313" key="4">
    <source>
        <dbReference type="EMBL" id="MBB5109348.1"/>
    </source>
</evidence>
<dbReference type="EMBL" id="JACHJD010000026">
    <property type="protein sequence ID" value="MBB5109348.1"/>
    <property type="molecule type" value="Genomic_DNA"/>
</dbReference>
<comment type="caution">
    <text evidence="4">The sequence shown here is derived from an EMBL/GenBank/DDBJ whole genome shotgun (WGS) entry which is preliminary data.</text>
</comment>
<dbReference type="Proteomes" id="UP000549009">
    <property type="component" value="Unassembled WGS sequence"/>
</dbReference>
<dbReference type="RefSeq" id="WP_184926332.1">
    <property type="nucleotide sequence ID" value="NZ_BMSQ01000030.1"/>
</dbReference>
<feature type="compositionally biased region" description="Pro residues" evidence="1">
    <location>
        <begin position="793"/>
        <end position="808"/>
    </location>
</feature>
<feature type="compositionally biased region" description="Basic and acidic residues" evidence="1">
    <location>
        <begin position="605"/>
        <end position="619"/>
    </location>
</feature>
<feature type="compositionally biased region" description="Basic and acidic residues" evidence="1">
    <location>
        <begin position="857"/>
        <end position="872"/>
    </location>
</feature>